<dbReference type="EMBL" id="JBHMEI010000057">
    <property type="protein sequence ID" value="MFB9207540.1"/>
    <property type="molecule type" value="Genomic_DNA"/>
</dbReference>
<dbReference type="InterPro" id="IPR002550">
    <property type="entry name" value="CNNM"/>
</dbReference>
<reference evidence="12 13" key="1">
    <citation type="submission" date="2024-09" db="EMBL/GenBank/DDBJ databases">
        <authorList>
            <person name="Sun Q."/>
            <person name="Mori K."/>
        </authorList>
    </citation>
    <scope>NUCLEOTIDE SEQUENCE [LARGE SCALE GENOMIC DNA]</scope>
    <source>
        <strain evidence="12 13">CCM 3426</strain>
    </source>
</reference>
<keyword evidence="4" id="KW-0677">Repeat</keyword>
<feature type="transmembrane region" description="Helical" evidence="9">
    <location>
        <begin position="48"/>
        <end position="73"/>
    </location>
</feature>
<feature type="domain" description="CNNM transmembrane" evidence="11">
    <location>
        <begin position="1"/>
        <end position="201"/>
    </location>
</feature>
<evidence type="ECO:0000256" key="8">
    <source>
        <dbReference type="PROSITE-ProRule" id="PRU01193"/>
    </source>
</evidence>
<dbReference type="InterPro" id="IPR044751">
    <property type="entry name" value="Ion_transp-like_CBS"/>
</dbReference>
<comment type="subcellular location">
    <subcellularLocation>
        <location evidence="1">Cell membrane</location>
        <topology evidence="1">Multi-pass membrane protein</topology>
    </subcellularLocation>
</comment>
<dbReference type="PROSITE" id="PS51371">
    <property type="entry name" value="CBS"/>
    <property type="match status" value="1"/>
</dbReference>
<keyword evidence="6 8" id="KW-0472">Membrane</keyword>
<dbReference type="Gene3D" id="3.10.580.10">
    <property type="entry name" value="CBS-domain"/>
    <property type="match status" value="1"/>
</dbReference>
<evidence type="ECO:0000256" key="2">
    <source>
        <dbReference type="ARBA" id="ARBA00022475"/>
    </source>
</evidence>
<evidence type="ECO:0000313" key="12">
    <source>
        <dbReference type="EMBL" id="MFB9207540.1"/>
    </source>
</evidence>
<dbReference type="RefSeq" id="WP_189650017.1">
    <property type="nucleotide sequence ID" value="NZ_BMRC01000012.1"/>
</dbReference>
<dbReference type="Pfam" id="PF00571">
    <property type="entry name" value="CBS"/>
    <property type="match status" value="1"/>
</dbReference>
<evidence type="ECO:0000256" key="9">
    <source>
        <dbReference type="SAM" id="Phobius"/>
    </source>
</evidence>
<feature type="domain" description="CBS" evidence="10">
    <location>
        <begin position="280"/>
        <end position="333"/>
    </location>
</feature>
<dbReference type="Pfam" id="PF01595">
    <property type="entry name" value="CNNM"/>
    <property type="match status" value="1"/>
</dbReference>
<keyword evidence="5 8" id="KW-1133">Transmembrane helix</keyword>
<evidence type="ECO:0000256" key="5">
    <source>
        <dbReference type="ARBA" id="ARBA00022989"/>
    </source>
</evidence>
<dbReference type="InterPro" id="IPR046342">
    <property type="entry name" value="CBS_dom_sf"/>
</dbReference>
<protein>
    <submittedName>
        <fullName evidence="12">Hemolysin family protein</fullName>
    </submittedName>
</protein>
<evidence type="ECO:0000256" key="1">
    <source>
        <dbReference type="ARBA" id="ARBA00004651"/>
    </source>
</evidence>
<feature type="transmembrane region" description="Helical" evidence="9">
    <location>
        <begin position="98"/>
        <end position="118"/>
    </location>
</feature>
<feature type="transmembrane region" description="Helical" evidence="9">
    <location>
        <begin position="125"/>
        <end position="145"/>
    </location>
</feature>
<keyword evidence="7" id="KW-0129">CBS domain</keyword>
<evidence type="ECO:0000259" key="11">
    <source>
        <dbReference type="PROSITE" id="PS51846"/>
    </source>
</evidence>
<keyword evidence="3 8" id="KW-0812">Transmembrane</keyword>
<sequence>MTLADGLVIVSLLAVNGFFVGAEFALISARRTLIEPRAREGSRRAQAVLAAMNAVPTMLAAAQLGVTLASLVLGAVGEPVVAEAVGPLLAAVGLPERLTHPVAFALALLLVVAAHVIIGEMVPKNLALSAPDVAALWLVPPLFVLARATRPLLALVKAMAGVVLRLLRVPSAEEVRTVYTSGELPVLIEESRRHRLLRQDERDRMIATLALHARPAGSVMVPMSEVVSVPETIDSAGLQHYAGRHGHSRFPVHGDDPAELRGYLHVLDALNGHGAREPLPVRALPQVPATATLAQVLAVMRARRAQLAAVADESGRVLGVVTLDDVLGGILTG</sequence>
<evidence type="ECO:0000259" key="10">
    <source>
        <dbReference type="PROSITE" id="PS51371"/>
    </source>
</evidence>
<name>A0ABV5ISL2_9ACTN</name>
<dbReference type="PANTHER" id="PTHR43099:SF5">
    <property type="entry name" value="HLYC_CORC FAMILY TRANSPORTER"/>
    <property type="match status" value="1"/>
</dbReference>
<dbReference type="CDD" id="cd04590">
    <property type="entry name" value="CBS_pair_CorC_HlyC_assoc"/>
    <property type="match status" value="1"/>
</dbReference>
<dbReference type="InterPro" id="IPR000644">
    <property type="entry name" value="CBS_dom"/>
</dbReference>
<dbReference type="Proteomes" id="UP001589647">
    <property type="component" value="Unassembled WGS sequence"/>
</dbReference>
<dbReference type="PANTHER" id="PTHR43099">
    <property type="entry name" value="UPF0053 PROTEIN YRKA"/>
    <property type="match status" value="1"/>
</dbReference>
<evidence type="ECO:0000256" key="7">
    <source>
        <dbReference type="PROSITE-ProRule" id="PRU00703"/>
    </source>
</evidence>
<comment type="caution">
    <text evidence="12">The sequence shown here is derived from an EMBL/GenBank/DDBJ whole genome shotgun (WGS) entry which is preliminary data.</text>
</comment>
<proteinExistence type="predicted"/>
<dbReference type="InterPro" id="IPR051676">
    <property type="entry name" value="UPF0053_domain"/>
</dbReference>
<evidence type="ECO:0000313" key="13">
    <source>
        <dbReference type="Proteomes" id="UP001589647"/>
    </source>
</evidence>
<dbReference type="SUPFAM" id="SSF54631">
    <property type="entry name" value="CBS-domain pair"/>
    <property type="match status" value="1"/>
</dbReference>
<gene>
    <name evidence="12" type="ORF">ACFFV7_40580</name>
</gene>
<keyword evidence="13" id="KW-1185">Reference proteome</keyword>
<dbReference type="PROSITE" id="PS51846">
    <property type="entry name" value="CNNM"/>
    <property type="match status" value="1"/>
</dbReference>
<evidence type="ECO:0000256" key="4">
    <source>
        <dbReference type="ARBA" id="ARBA00022737"/>
    </source>
</evidence>
<accession>A0ABV5ISL2</accession>
<evidence type="ECO:0000256" key="3">
    <source>
        <dbReference type="ARBA" id="ARBA00022692"/>
    </source>
</evidence>
<evidence type="ECO:0000256" key="6">
    <source>
        <dbReference type="ARBA" id="ARBA00023136"/>
    </source>
</evidence>
<organism evidence="12 13">
    <name type="scientific">Nonomuraea spiralis</name>
    <dbReference type="NCBI Taxonomy" id="46182"/>
    <lineage>
        <taxon>Bacteria</taxon>
        <taxon>Bacillati</taxon>
        <taxon>Actinomycetota</taxon>
        <taxon>Actinomycetes</taxon>
        <taxon>Streptosporangiales</taxon>
        <taxon>Streptosporangiaceae</taxon>
        <taxon>Nonomuraea</taxon>
    </lineage>
</organism>
<feature type="transmembrane region" description="Helical" evidence="9">
    <location>
        <begin position="6"/>
        <end position="27"/>
    </location>
</feature>
<keyword evidence="2" id="KW-1003">Cell membrane</keyword>